<name>A0A9D2L9X3_9FIRM</name>
<reference evidence="1" key="1">
    <citation type="journal article" date="2021" name="PeerJ">
        <title>Extensive microbial diversity within the chicken gut microbiome revealed by metagenomics and culture.</title>
        <authorList>
            <person name="Gilroy R."/>
            <person name="Ravi A."/>
            <person name="Getino M."/>
            <person name="Pursley I."/>
            <person name="Horton D.L."/>
            <person name="Alikhan N.F."/>
            <person name="Baker D."/>
            <person name="Gharbi K."/>
            <person name="Hall N."/>
            <person name="Watson M."/>
            <person name="Adriaenssens E.M."/>
            <person name="Foster-Nyarko E."/>
            <person name="Jarju S."/>
            <person name="Secka A."/>
            <person name="Antonio M."/>
            <person name="Oren A."/>
            <person name="Chaudhuri R.R."/>
            <person name="La Ragione R."/>
            <person name="Hildebrand F."/>
            <person name="Pallen M.J."/>
        </authorList>
    </citation>
    <scope>NUCLEOTIDE SEQUENCE</scope>
    <source>
        <strain evidence="1">CHK188-4685</strain>
    </source>
</reference>
<evidence type="ECO:0000313" key="1">
    <source>
        <dbReference type="EMBL" id="HJB08606.1"/>
    </source>
</evidence>
<dbReference type="EMBL" id="DWYS01000145">
    <property type="protein sequence ID" value="HJB08606.1"/>
    <property type="molecule type" value="Genomic_DNA"/>
</dbReference>
<dbReference type="InterPro" id="IPR006498">
    <property type="entry name" value="Tail_tube"/>
</dbReference>
<proteinExistence type="predicted"/>
<evidence type="ECO:0000313" key="2">
    <source>
        <dbReference type="Proteomes" id="UP000886804"/>
    </source>
</evidence>
<accession>A0A9D2L9X3</accession>
<sequence length="171" mass="18296">MKIPQVINRFNMYKNGSKLVGVSGEVSLPEITHLTDTIEGAGTGGNLEIPVIGLLDTMDMEIPYVTLSKEAFAMMDPGESTDLMLSGAIQCMDSGTGKVGYSQFSVAVRGLVKAFSPGSAKAGAKMESKVTLSLSYYKIVIDGTTMLEIDKLNGVYIVNGKDVLKEVRNMC</sequence>
<comment type="caution">
    <text evidence="1">The sequence shown here is derived from an EMBL/GenBank/DDBJ whole genome shotgun (WGS) entry which is preliminary data.</text>
</comment>
<organism evidence="1 2">
    <name type="scientific">Candidatus Enterocloster faecavium</name>
    <dbReference type="NCBI Taxonomy" id="2838560"/>
    <lineage>
        <taxon>Bacteria</taxon>
        <taxon>Bacillati</taxon>
        <taxon>Bacillota</taxon>
        <taxon>Clostridia</taxon>
        <taxon>Lachnospirales</taxon>
        <taxon>Lachnospiraceae</taxon>
        <taxon>Enterocloster</taxon>
    </lineage>
</organism>
<protein>
    <submittedName>
        <fullName evidence="1">Phage major tail tube protein</fullName>
    </submittedName>
</protein>
<dbReference type="AlphaFoldDB" id="A0A9D2L9X3"/>
<gene>
    <name evidence="1" type="ORF">H9716_12225</name>
</gene>
<dbReference type="Proteomes" id="UP000886804">
    <property type="component" value="Unassembled WGS sequence"/>
</dbReference>
<reference evidence="1" key="2">
    <citation type="submission" date="2021-04" db="EMBL/GenBank/DDBJ databases">
        <authorList>
            <person name="Gilroy R."/>
        </authorList>
    </citation>
    <scope>NUCLEOTIDE SEQUENCE</scope>
    <source>
        <strain evidence="1">CHK188-4685</strain>
    </source>
</reference>
<dbReference type="Pfam" id="PF04985">
    <property type="entry name" value="Phage_tube"/>
    <property type="match status" value="1"/>
</dbReference>